<sequence length="69" mass="8490">MMYPMVRQHRHQNQQQQQQLHHPQIQQLDQSPDDIEEELGKETQRSRKPLYRRFISYVREAWTGVKFAL</sequence>
<name>A0AAW1UP10_9CUCU</name>
<dbReference type="EMBL" id="JARQZJ010000093">
    <property type="protein sequence ID" value="KAK9884543.1"/>
    <property type="molecule type" value="Genomic_DNA"/>
</dbReference>
<gene>
    <name evidence="2" type="ORF">WA026_007384</name>
</gene>
<reference evidence="2 3" key="1">
    <citation type="submission" date="2023-03" db="EMBL/GenBank/DDBJ databases">
        <title>Genome insight into feeding habits of ladybird beetles.</title>
        <authorList>
            <person name="Li H.-S."/>
            <person name="Huang Y.-H."/>
            <person name="Pang H."/>
        </authorList>
    </citation>
    <scope>NUCLEOTIDE SEQUENCE [LARGE SCALE GENOMIC DNA]</scope>
    <source>
        <strain evidence="2">SYSU_2023b</strain>
        <tissue evidence="2">Whole body</tissue>
    </source>
</reference>
<dbReference type="Proteomes" id="UP001431783">
    <property type="component" value="Unassembled WGS sequence"/>
</dbReference>
<organism evidence="2 3">
    <name type="scientific">Henosepilachna vigintioctopunctata</name>
    <dbReference type="NCBI Taxonomy" id="420089"/>
    <lineage>
        <taxon>Eukaryota</taxon>
        <taxon>Metazoa</taxon>
        <taxon>Ecdysozoa</taxon>
        <taxon>Arthropoda</taxon>
        <taxon>Hexapoda</taxon>
        <taxon>Insecta</taxon>
        <taxon>Pterygota</taxon>
        <taxon>Neoptera</taxon>
        <taxon>Endopterygota</taxon>
        <taxon>Coleoptera</taxon>
        <taxon>Polyphaga</taxon>
        <taxon>Cucujiformia</taxon>
        <taxon>Coccinelloidea</taxon>
        <taxon>Coccinellidae</taxon>
        <taxon>Epilachninae</taxon>
        <taxon>Epilachnini</taxon>
        <taxon>Henosepilachna</taxon>
    </lineage>
</organism>
<feature type="compositionally biased region" description="Low complexity" evidence="1">
    <location>
        <begin position="13"/>
        <end position="30"/>
    </location>
</feature>
<keyword evidence="3" id="KW-1185">Reference proteome</keyword>
<feature type="region of interest" description="Disordered" evidence="1">
    <location>
        <begin position="1"/>
        <end position="45"/>
    </location>
</feature>
<protein>
    <submittedName>
        <fullName evidence="2">Uncharacterized protein</fullName>
    </submittedName>
</protein>
<comment type="caution">
    <text evidence="2">The sequence shown here is derived from an EMBL/GenBank/DDBJ whole genome shotgun (WGS) entry which is preliminary data.</text>
</comment>
<evidence type="ECO:0000313" key="2">
    <source>
        <dbReference type="EMBL" id="KAK9884543.1"/>
    </source>
</evidence>
<evidence type="ECO:0000256" key="1">
    <source>
        <dbReference type="SAM" id="MobiDB-lite"/>
    </source>
</evidence>
<feature type="non-terminal residue" evidence="2">
    <location>
        <position position="69"/>
    </location>
</feature>
<proteinExistence type="predicted"/>
<dbReference type="AlphaFoldDB" id="A0AAW1UP10"/>
<accession>A0AAW1UP10</accession>
<evidence type="ECO:0000313" key="3">
    <source>
        <dbReference type="Proteomes" id="UP001431783"/>
    </source>
</evidence>